<dbReference type="STRING" id="59733.SAMN05421769_0030"/>
<keyword evidence="1" id="KW-1133">Transmembrane helix</keyword>
<feature type="transmembrane region" description="Helical" evidence="1">
    <location>
        <begin position="12"/>
        <end position="27"/>
    </location>
</feature>
<dbReference type="EMBL" id="FSRQ01000001">
    <property type="protein sequence ID" value="SIN79493.1"/>
    <property type="molecule type" value="Genomic_DNA"/>
</dbReference>
<proteinExistence type="predicted"/>
<gene>
    <name evidence="2" type="ORF">SAMN05421769_0030</name>
</gene>
<evidence type="ECO:0000313" key="2">
    <source>
        <dbReference type="EMBL" id="SIN79493.1"/>
    </source>
</evidence>
<name>A0A1N6E917_9FLAO</name>
<keyword evidence="3" id="KW-1185">Reference proteome</keyword>
<dbReference type="Proteomes" id="UP000184782">
    <property type="component" value="Unassembled WGS sequence"/>
</dbReference>
<reference evidence="3" key="1">
    <citation type="submission" date="2016-12" db="EMBL/GenBank/DDBJ databases">
        <authorList>
            <person name="Varghese N."/>
            <person name="Submissions S."/>
        </authorList>
    </citation>
    <scope>NUCLEOTIDE SEQUENCE [LARGE SCALE GENOMIC DNA]</scope>
    <source>
        <strain evidence="3">DSM 16779</strain>
    </source>
</reference>
<evidence type="ECO:0000256" key="1">
    <source>
        <dbReference type="SAM" id="Phobius"/>
    </source>
</evidence>
<protein>
    <submittedName>
        <fullName evidence="2">Uncharacterized protein</fullName>
    </submittedName>
</protein>
<evidence type="ECO:0000313" key="3">
    <source>
        <dbReference type="Proteomes" id="UP000184782"/>
    </source>
</evidence>
<feature type="transmembrane region" description="Helical" evidence="1">
    <location>
        <begin position="33"/>
        <end position="50"/>
    </location>
</feature>
<sequence length="56" mass="6238">MIKVKHRKHLKTLAGVSLFLIIVGAIFNVNTYLMAALIGIFVVSLVQIFIHKKSDS</sequence>
<keyword evidence="1" id="KW-0812">Transmembrane</keyword>
<accession>A0A1N6E917</accession>
<keyword evidence="1" id="KW-0472">Membrane</keyword>
<dbReference type="AlphaFoldDB" id="A0A1N6E917"/>
<organism evidence="2 3">
    <name type="scientific">Chryseobacterium scophthalmum</name>
    <dbReference type="NCBI Taxonomy" id="59733"/>
    <lineage>
        <taxon>Bacteria</taxon>
        <taxon>Pseudomonadati</taxon>
        <taxon>Bacteroidota</taxon>
        <taxon>Flavobacteriia</taxon>
        <taxon>Flavobacteriales</taxon>
        <taxon>Weeksellaceae</taxon>
        <taxon>Chryseobacterium group</taxon>
        <taxon>Chryseobacterium</taxon>
    </lineage>
</organism>